<gene>
    <name evidence="1" type="ORF">HLI17_28695</name>
</gene>
<sequence>MYDLGELRSTDAYGHRPIATQSYGLRDGGHQHPADGADASLMTGNRAEAYFAAALPTPYRGRVESFIALNVEELLAAHGYGETIALFRALFGQGA</sequence>
<dbReference type="EMBL" id="JABEQY010000035">
    <property type="protein sequence ID" value="NNH67197.1"/>
    <property type="molecule type" value="Genomic_DNA"/>
</dbReference>
<comment type="caution">
    <text evidence="1">The sequence shown here is derived from an EMBL/GenBank/DDBJ whole genome shotgun (WGS) entry which is preliminary data.</text>
</comment>
<organism evidence="1 2">
    <name type="scientific">Rhizobium laguerreae</name>
    <dbReference type="NCBI Taxonomy" id="1076926"/>
    <lineage>
        <taxon>Bacteria</taxon>
        <taxon>Pseudomonadati</taxon>
        <taxon>Pseudomonadota</taxon>
        <taxon>Alphaproteobacteria</taxon>
        <taxon>Hyphomicrobiales</taxon>
        <taxon>Rhizobiaceae</taxon>
        <taxon>Rhizobium/Agrobacterium group</taxon>
        <taxon>Rhizobium</taxon>
    </lineage>
</organism>
<evidence type="ECO:0000313" key="1">
    <source>
        <dbReference type="EMBL" id="NNH67197.1"/>
    </source>
</evidence>
<name>A0A7Y2RA76_9HYPH</name>
<protein>
    <submittedName>
        <fullName evidence="1">Uncharacterized protein</fullName>
    </submittedName>
</protein>
<accession>A0A7Y2RA76</accession>
<dbReference type="Proteomes" id="UP000530654">
    <property type="component" value="Unassembled WGS sequence"/>
</dbReference>
<dbReference type="AlphaFoldDB" id="A0A7Y2RA76"/>
<reference evidence="1 2" key="1">
    <citation type="submission" date="2020-04" db="EMBL/GenBank/DDBJ databases">
        <title>Rhizobium bacterial biofertilizers improve the content of phenolic compounds of Lactuca sativa L. under non-saline and saline-stress conditions.</title>
        <authorList>
            <person name="Ayuso-Calles M."/>
            <person name="Garcia-Estevez I."/>
            <person name="Jimenez-Gomez A."/>
            <person name="Flores-Felix J.D."/>
            <person name="Escribano-Bailon M."/>
            <person name="Rivas R."/>
        </authorList>
    </citation>
    <scope>NUCLEOTIDE SEQUENCE [LARGE SCALE GENOMIC DNA]</scope>
    <source>
        <strain evidence="1 2">GPTR02</strain>
    </source>
</reference>
<proteinExistence type="predicted"/>
<evidence type="ECO:0000313" key="2">
    <source>
        <dbReference type="Proteomes" id="UP000530654"/>
    </source>
</evidence>
<dbReference type="RefSeq" id="WP_170282515.1">
    <property type="nucleotide sequence ID" value="NZ_JABEQY010000035.1"/>
</dbReference>